<dbReference type="Proteomes" id="UP000244073">
    <property type="component" value="Unassembled WGS sequence"/>
</dbReference>
<accession>A0A2T5M2T5</accession>
<dbReference type="RefSeq" id="XP_040754230.1">
    <property type="nucleotide sequence ID" value="XM_040892438.1"/>
</dbReference>
<dbReference type="GeneID" id="63809320"/>
<comment type="caution">
    <text evidence="2">The sequence shown here is derived from an EMBL/GenBank/DDBJ whole genome shotgun (WGS) entry which is preliminary data.</text>
</comment>
<dbReference type="AlphaFoldDB" id="A0A2T5M2T5"/>
<gene>
    <name evidence="2" type="ORF">P175DRAFT_0147420</name>
</gene>
<protein>
    <submittedName>
        <fullName evidence="2">Uncharacterized protein</fullName>
    </submittedName>
</protein>
<name>A0A2T5M2T5_9EURO</name>
<evidence type="ECO:0000256" key="1">
    <source>
        <dbReference type="SAM" id="MobiDB-lite"/>
    </source>
</evidence>
<proteinExistence type="predicted"/>
<dbReference type="VEuPathDB" id="FungiDB:P175DRAFT_0147420"/>
<sequence>MVLELEVTTTSTEKRLREWLVQYNRQSSACDIECDKRAAGHENQDSRRSLCGRVEDGKILPRDGVEKKEACRGSTFFFCPKRRVSTLNAQDRESEYSTTFGYKISRQTSAVTKDPGPLHSSNLYSRFPLVCYSIPNLNSQDPAQMLPPISQIKFHKASPKPKGQSQNTLFDNKKKK</sequence>
<reference evidence="2 3" key="1">
    <citation type="journal article" date="2018" name="Proc. Natl. Acad. Sci. U.S.A.">
        <title>Linking secondary metabolites to gene clusters through genome sequencing of six diverse Aspergillus species.</title>
        <authorList>
            <person name="Kaerboelling I."/>
            <person name="Vesth T.C."/>
            <person name="Frisvad J.C."/>
            <person name="Nybo J.L."/>
            <person name="Theobald S."/>
            <person name="Kuo A."/>
            <person name="Bowyer P."/>
            <person name="Matsuda Y."/>
            <person name="Mondo S."/>
            <person name="Lyhne E.K."/>
            <person name="Kogle M.E."/>
            <person name="Clum A."/>
            <person name="Lipzen A."/>
            <person name="Salamov A."/>
            <person name="Ngan C.Y."/>
            <person name="Daum C."/>
            <person name="Chiniquy J."/>
            <person name="Barry K."/>
            <person name="LaButti K."/>
            <person name="Haridas S."/>
            <person name="Simmons B.A."/>
            <person name="Magnuson J.K."/>
            <person name="Mortensen U.H."/>
            <person name="Larsen T.O."/>
            <person name="Grigoriev I.V."/>
            <person name="Baker S.E."/>
            <person name="Andersen M.R."/>
        </authorList>
    </citation>
    <scope>NUCLEOTIDE SEQUENCE [LARGE SCALE GENOMIC DNA]</scope>
    <source>
        <strain evidence="2 3">IBT 24754</strain>
    </source>
</reference>
<feature type="region of interest" description="Disordered" evidence="1">
    <location>
        <begin position="143"/>
        <end position="176"/>
    </location>
</feature>
<organism evidence="2 3">
    <name type="scientific">Aspergillus ochraceoroseus IBT 24754</name>
    <dbReference type="NCBI Taxonomy" id="1392256"/>
    <lineage>
        <taxon>Eukaryota</taxon>
        <taxon>Fungi</taxon>
        <taxon>Dikarya</taxon>
        <taxon>Ascomycota</taxon>
        <taxon>Pezizomycotina</taxon>
        <taxon>Eurotiomycetes</taxon>
        <taxon>Eurotiomycetidae</taxon>
        <taxon>Eurotiales</taxon>
        <taxon>Aspergillaceae</taxon>
        <taxon>Aspergillus</taxon>
        <taxon>Aspergillus subgen. Nidulantes</taxon>
    </lineage>
</organism>
<evidence type="ECO:0000313" key="2">
    <source>
        <dbReference type="EMBL" id="PTU22838.1"/>
    </source>
</evidence>
<dbReference type="EMBL" id="MSFN02000002">
    <property type="protein sequence ID" value="PTU22838.1"/>
    <property type="molecule type" value="Genomic_DNA"/>
</dbReference>
<evidence type="ECO:0000313" key="3">
    <source>
        <dbReference type="Proteomes" id="UP000244073"/>
    </source>
</evidence>